<keyword evidence="6" id="KW-0325">Glycoprotein</keyword>
<feature type="signal peptide" evidence="9">
    <location>
        <begin position="1"/>
        <end position="16"/>
    </location>
</feature>
<feature type="region of interest" description="Disordered" evidence="8">
    <location>
        <begin position="179"/>
        <end position="202"/>
    </location>
</feature>
<dbReference type="PROSITE" id="PS51110">
    <property type="entry name" value="SAP_A"/>
    <property type="match status" value="1"/>
</dbReference>
<evidence type="ECO:0000313" key="13">
    <source>
        <dbReference type="Proteomes" id="UP000092444"/>
    </source>
</evidence>
<organism evidence="12 13">
    <name type="scientific">Glossina morsitans morsitans</name>
    <name type="common">Savannah tsetse fly</name>
    <dbReference type="NCBI Taxonomy" id="37546"/>
    <lineage>
        <taxon>Eukaryota</taxon>
        <taxon>Metazoa</taxon>
        <taxon>Ecdysozoa</taxon>
        <taxon>Arthropoda</taxon>
        <taxon>Hexapoda</taxon>
        <taxon>Insecta</taxon>
        <taxon>Pterygota</taxon>
        <taxon>Neoptera</taxon>
        <taxon>Endopterygota</taxon>
        <taxon>Diptera</taxon>
        <taxon>Brachycera</taxon>
        <taxon>Muscomorpha</taxon>
        <taxon>Hippoboscoidea</taxon>
        <taxon>Glossinidae</taxon>
        <taxon>Glossina</taxon>
    </lineage>
</organism>
<dbReference type="PANTHER" id="PTHR11480">
    <property type="entry name" value="SAPOSIN-RELATED"/>
    <property type="match status" value="1"/>
</dbReference>
<feature type="domain" description="Saposin B-type" evidence="10">
    <location>
        <begin position="678"/>
        <end position="760"/>
    </location>
</feature>
<reference evidence="12" key="1">
    <citation type="submission" date="2020-05" db="UniProtKB">
        <authorList>
            <consortium name="EnsemblMetazoa"/>
        </authorList>
    </citation>
    <scope>IDENTIFICATION</scope>
    <source>
        <strain evidence="12">Yale</strain>
    </source>
</reference>
<dbReference type="Pfam" id="PF15866">
    <property type="entry name" value="DUF4729"/>
    <property type="match status" value="1"/>
</dbReference>
<dbReference type="InterPro" id="IPR036850">
    <property type="entry name" value="NDK-like_dom_sf"/>
</dbReference>
<feature type="chain" id="PRO_5008407845" evidence="9">
    <location>
        <begin position="17"/>
        <end position="3073"/>
    </location>
</feature>
<dbReference type="SMART" id="SM00562">
    <property type="entry name" value="NDK"/>
    <property type="match status" value="1"/>
</dbReference>
<evidence type="ECO:0000259" key="10">
    <source>
        <dbReference type="PROSITE" id="PS50015"/>
    </source>
</evidence>
<evidence type="ECO:0000256" key="7">
    <source>
        <dbReference type="PROSITE-ProRule" id="PRU00706"/>
    </source>
</evidence>
<evidence type="ECO:0000256" key="4">
    <source>
        <dbReference type="ARBA" id="ARBA00022737"/>
    </source>
</evidence>
<dbReference type="STRING" id="37546.A0A1B0G2Y0"/>
<dbReference type="GO" id="GO:0006665">
    <property type="term" value="P:sphingolipid metabolic process"/>
    <property type="evidence" value="ECO:0007669"/>
    <property type="project" value="InterPro"/>
</dbReference>
<name>A0A1B0G2Y0_GLOMM</name>
<dbReference type="InterPro" id="IPR003119">
    <property type="entry name" value="SAP_A"/>
</dbReference>
<keyword evidence="5" id="KW-1015">Disulfide bond</keyword>
<dbReference type="GO" id="GO:0005576">
    <property type="term" value="C:extracellular region"/>
    <property type="evidence" value="ECO:0007669"/>
    <property type="project" value="UniProtKB-SubCell"/>
</dbReference>
<evidence type="ECO:0000256" key="8">
    <source>
        <dbReference type="SAM" id="MobiDB-lite"/>
    </source>
</evidence>
<protein>
    <submittedName>
        <fullName evidence="12">Uncharacterized protein</fullName>
    </submittedName>
</protein>
<sequence>MKELFGLAAVFVFTLAAVIDVGVTTASPLVDNGKQVLGAKQCTWGPTFWCSNLSNAKSCNAVRHCIQTVWETNHVPADNDSICQICKDMVTQARDQLRSNETMEELKEVFDGSCNLIPIKIIKKECCKLADNFIPELVEALSSQMNPDQVCSVAGLCNNAEIDRLLMKYYGAALEGTLKEDGESEEEKENEKQKRKKVDKETKLVVKPQKPTLSCGNCHNLASLIVQKLQSSNRDDILENILHLCGELSSFADACSSIVLTYFNDIYDHLNKNLDATGICHLSGSCVARYHQHPEDPKEEEPIDLMAPGNEDVPCELCEQLVQHLREVLIANTTEIEFKQVLQGLCNQTKGFRNECLSIVDQYYDVIYKNLVNGLDANGICFMMGICPHTLKSLNDYDIMPLLPAIQPAEIKVTIRKKLGANEPKFTQEDLKAMVLPIDKLMGAANPGLLVENGELCTLCEYILHFIQEELATPSTADQIKHTVDSICNKLPKSLEGQCHNFVDMYGDAVIALLIQGLDPREVCPKLQMCPPNHANHEDIEVFAPIAVEKTESDKPTCPLCLFAVEQAQMKIKDNKSKKNIKDVLDHLCGHLPQKLKVECVDFVETYSSELIDKLISDLKPQEICVDLKLCPQSHNYLEIMGLSFEDSSEESDSSNKVVDDSDEMPVEIVFQLNNEESSPNCLLCEELVKLAEKRIHKYSTKDEVKKALDETCEKLHVARWRPKCHKLVDKYGDKIAGMILKEMEPKVICIELGLCIFSEQEDHDPSQTPKSSDIVQEPPTCVLCEFVMTKLEMDLKNKTEQKDIKDAIEKVCHSMPKTVMKSCNKFVEEYADAVFALLTKMPPKDVCKSLKLCLSSSFDDYFITNEIVECGVCYGAAMALLPYSKQHSSEQNDNLPLSDLIAIACENLPAKYYETIQGQRRLLFSPELAAEFYDDLSDSPNFMMYVILLSKGNSEAYILAKNNAAQDLLEIMTCFFGTSAELDCNVHVTTCHLKVQREISFIFPNYIYEPIYCPEKLAFYTKNPIIKPLLQELYDITTKTEPDRNKEWKVQVADYLNSSNKNLPMISNLGIRTTVRNLQERAQQTKFTTFKQFNVHKGLDGGSMATLKSQFTGGSSVHISTSSCVSCSDFGSTDDRIRHIHRKEPLTDLIKKKTAPLTTSSAAALEIEKEEQDESKTRKLFRDVQMDVMKQADVIRQMLTMDGSKEVVVREGEVIEQELIEEEVIKGDLHTIEVAKSAHEEVSGKPELQEAVQVVPSDKVITEKPVDEDEQPVVEQPALEDEQPAPEKHADEEPVSVEHAVEQPVGGESAVEEPATKELAAEEPVAAAESDNHPQDAAPQEHAEEAPIQGQRRLLFSVEEAAEFYADLVDTPYFMIQVMLLSKGNSEAYILTKKNAVEDMLNILVCYFGSSIEMDRYIHITTCSRKAQREISYIFPNYIHEPISALEKLEFCKKAHIIGPMVHELYDIVNQKDDKDANKSWKIKLAEALELSHAGLPQISNFCNYSPSPNMLGKAIQTKATSFKPVRLHPGAGTGSTATLKSHAISYTTQGTTLDTSSSSCISCTSFQSIDTCMRQSYRKVPLADLVKAKTAPLEICGSEKELQKIGMGEEKQIEMEMLEEEFKAEMKSIGEEESMHEQNVSSIEISSASSTEVSSAEGAAVKDSVGKELVAEKSIVLKPTASKAPIEETTALKLRVAKSAVALPGVGENVTPEIVSEEDVADAAAAAENIGEELVAEEPIVEQLVTEGVTTEEPVAENEIVAVPSAVEPVTTADEHAVDENPIPEENQIPQELAAQELAEQPACSQCNQKNYGQCGICDNITNFVQMKMIAPTHHLAIIQAQIADLAINQPPSAPPMNSSSTANEQFASKTPFVEIIRRPPSHTNRLDTQTFDGEKQNVVDKLLPLHSTEQNIKIAIKEKPDASTIVSQNSYSKTFASFPDCDSDAIAKLEGDCKSIETLAYTPDNNIETQMSISHKAREQHKETINHPHYCRPVRDGCRTSESPQQLNIFVLADDLEDAIIDTSEIRFMDSAESLKGLYSTGTSQCTKNSIDCENRNSHSSNKSCGYDHRVADGLSTKALLDFEAQNTAKCGEVVENYLRSCGPVTYSKYSISNCQNVQSDLNWGLQWTEQTAQDGAVRQMKSACVSTESDPSLGSANVRPPLGTEVTLPAKFPAQEFLVMRTMGVTKPDSDVLSQTGKTGRPNLDLRMQKILETFQEDPHLKLKENDKHSKGNLIKMPALSVQAKRQAQISPKAEPPTTDSQDSQIQVSYELTESAGQINLLENNSVLRMHLLNAHRAYYNPSLPSLLESCNQELVPQDPPPPQYQLIPCSAAVAQKLLNAKARFLRITPVPASFVNILRTPIRCPESTCQRMTFVSDFNKHLVIDHNYLPMERITPFQAKSFFLDPRIARCGTTKSHLLYLLRDKITDLGVSKYKDFLPLVVMSSRINLAQICSLNEKEHGDHIEIARSTEFLIIWLTGIAPEDSPISVSLTVWANSGKTPKCHLVYSGELYPIRMSQKGIDVFKSVVKFKLYTCSISAKFFAMWENTLLIIKADYMRKRKILLNYLLKRGFQIQGSRCLLFSPEQAAEFYKDRADDINFMVLVILLSKGISEAFVLAKDNAVRGLVDIMCCHFGSSSEMDRFIHVTMCPHKAQREIRYIFPNYIHDPIYCPEHLKCCNDESIMRPLISQLYDIIKEDGGKSSNVPWKTKLTDELMSTHQSLAIITNISAYNPKGIDEATQTKETSFKMEDERYTLSETLSLSSFGLTASTSSCLSCSPFGDDDKYAKQFHRKTSLRDLIKAKTTPLELPSNSSSSTSSIKVIRRKVQRKERDKADALRFSLDVVDEEDILEQYEEEGLAKSLAENVEPDNYRLEHKSQFDIESESGAHSKFKRKLKSQPSIDLGSGTKANTKSSLEMEVQFEPKHKSASDAQSELQTEPRSKIRLEGKTELEEEIQSEPKHVLRSELQSQPQPEFQPETKLEARSELVEGVSSGPKDISLSEVQSQPQIEFPPETSLEGNNEVVENIQSDSEHELRPLKLEAKSQYALSDAPIEYQLEGEITDEEFR</sequence>
<feature type="domain" description="Saposin B-type" evidence="10">
    <location>
        <begin position="211"/>
        <end position="290"/>
    </location>
</feature>
<feature type="region of interest" description="Disordered" evidence="8">
    <location>
        <begin position="1257"/>
        <end position="1349"/>
    </location>
</feature>
<proteinExistence type="inferred from homology"/>
<dbReference type="InterPro" id="IPR008373">
    <property type="entry name" value="Saposin"/>
</dbReference>
<dbReference type="InterPro" id="IPR011001">
    <property type="entry name" value="Saposin-like"/>
</dbReference>
<dbReference type="GO" id="GO:0016020">
    <property type="term" value="C:membrane"/>
    <property type="evidence" value="ECO:0007669"/>
    <property type="project" value="GOC"/>
</dbReference>
<evidence type="ECO:0000256" key="3">
    <source>
        <dbReference type="ARBA" id="ARBA00022729"/>
    </source>
</evidence>
<dbReference type="Gene3D" id="1.10.225.10">
    <property type="entry name" value="Saposin-like"/>
    <property type="match status" value="7"/>
</dbReference>
<keyword evidence="2" id="KW-0964">Secreted</keyword>
<keyword evidence="13" id="KW-1185">Reference proteome</keyword>
<dbReference type="FunFam" id="1.10.225.10:FF:000002">
    <property type="entry name" value="prosaposin isoform X2"/>
    <property type="match status" value="1"/>
</dbReference>
<dbReference type="InterPro" id="IPR008138">
    <property type="entry name" value="SapB_2"/>
</dbReference>
<dbReference type="InterPro" id="IPR051428">
    <property type="entry name" value="Sphingo_Act-Surfact_Prot"/>
</dbReference>
<feature type="domain" description="Saposin B-type" evidence="10">
    <location>
        <begin position="311"/>
        <end position="391"/>
    </location>
</feature>
<dbReference type="PRINTS" id="PR01797">
    <property type="entry name" value="SAPOSIN"/>
</dbReference>
<dbReference type="InterPro" id="IPR034907">
    <property type="entry name" value="NDK-like_dom"/>
</dbReference>
<accession>A0A1B0G2Y0</accession>
<dbReference type="Pfam" id="PF00334">
    <property type="entry name" value="NDK"/>
    <property type="match status" value="1"/>
</dbReference>
<dbReference type="InterPro" id="IPR007856">
    <property type="entry name" value="SapB_1"/>
</dbReference>
<dbReference type="SUPFAM" id="SSF47862">
    <property type="entry name" value="Saposin"/>
    <property type="match status" value="7"/>
</dbReference>
<dbReference type="GO" id="GO:0005764">
    <property type="term" value="C:lysosome"/>
    <property type="evidence" value="ECO:0007669"/>
    <property type="project" value="InterPro"/>
</dbReference>
<keyword evidence="3 9" id="KW-0732">Signal</keyword>
<evidence type="ECO:0000313" key="12">
    <source>
        <dbReference type="EnsemblMetazoa" id="GMOY007679-PA"/>
    </source>
</evidence>
<dbReference type="SMART" id="SM00741">
    <property type="entry name" value="SapB"/>
    <property type="match status" value="7"/>
</dbReference>
<dbReference type="InterPro" id="IPR031732">
    <property type="entry name" value="DUF4729"/>
</dbReference>
<dbReference type="Pfam" id="PF03489">
    <property type="entry name" value="SapB_2"/>
    <property type="match status" value="7"/>
</dbReference>
<evidence type="ECO:0000256" key="2">
    <source>
        <dbReference type="ARBA" id="ARBA00022525"/>
    </source>
</evidence>
<feature type="compositionally biased region" description="Basic and acidic residues" evidence="8">
    <location>
        <begin position="2983"/>
        <end position="2993"/>
    </location>
</feature>
<dbReference type="EnsemblMetazoa" id="GMOY007679-RA">
    <property type="protein sequence ID" value="GMOY007679-PA"/>
    <property type="gene ID" value="GMOY007679"/>
</dbReference>
<dbReference type="SUPFAM" id="SSF54919">
    <property type="entry name" value="Nucleoside diphosphate kinase, NDK"/>
    <property type="match status" value="3"/>
</dbReference>
<comment type="subcellular location">
    <subcellularLocation>
        <location evidence="1">Secreted</location>
    </subcellularLocation>
</comment>
<feature type="domain" description="Saposin B-type" evidence="10">
    <location>
        <begin position="453"/>
        <end position="534"/>
    </location>
</feature>
<feature type="region of interest" description="Disordered" evidence="8">
    <location>
        <begin position="2250"/>
        <end position="2269"/>
    </location>
</feature>
<dbReference type="Pfam" id="PF02199">
    <property type="entry name" value="SapA"/>
    <property type="match status" value="1"/>
</dbReference>
<keyword evidence="4" id="KW-0677">Repeat</keyword>
<feature type="compositionally biased region" description="Acidic residues" evidence="8">
    <location>
        <begin position="1267"/>
        <end position="1285"/>
    </location>
</feature>
<comment type="similarity">
    <text evidence="7">Belongs to the NDK family.</text>
</comment>
<evidence type="ECO:0000256" key="6">
    <source>
        <dbReference type="ARBA" id="ARBA00023180"/>
    </source>
</evidence>
<feature type="compositionally biased region" description="Basic and acidic residues" evidence="8">
    <location>
        <begin position="1331"/>
        <end position="1346"/>
    </location>
</feature>
<comment type="caution">
    <text evidence="7">Lacks conserved residue(s) required for the propagation of feature annotation.</text>
</comment>
<dbReference type="Gene3D" id="3.30.70.141">
    <property type="entry name" value="Nucleoside diphosphate kinase-like domain"/>
    <property type="match status" value="2"/>
</dbReference>
<dbReference type="SMART" id="SM00162">
    <property type="entry name" value="SAPA"/>
    <property type="match status" value="1"/>
</dbReference>
<dbReference type="PROSITE" id="PS51374">
    <property type="entry name" value="NDPK_LIKE"/>
    <property type="match status" value="2"/>
</dbReference>
<dbReference type="EMBL" id="CCAG010017135">
    <property type="status" value="NOT_ANNOTATED_CDS"/>
    <property type="molecule type" value="Genomic_DNA"/>
</dbReference>
<feature type="domain" description="Saposin B-type" evidence="10">
    <location>
        <begin position="554"/>
        <end position="635"/>
    </location>
</feature>
<dbReference type="Proteomes" id="UP000092444">
    <property type="component" value="Unassembled WGS sequence"/>
</dbReference>
<dbReference type="VEuPathDB" id="VectorBase:GMOY007679"/>
<feature type="region of interest" description="Disordered" evidence="8">
    <location>
        <begin position="2883"/>
        <end position="3027"/>
    </location>
</feature>
<dbReference type="PROSITE" id="PS50015">
    <property type="entry name" value="SAP_B"/>
    <property type="match status" value="7"/>
</dbReference>
<dbReference type="PANTHER" id="PTHR11480:SF3">
    <property type="entry name" value="BCDNA.GH08312"/>
    <property type="match status" value="1"/>
</dbReference>
<feature type="compositionally biased region" description="Basic and acidic residues" evidence="8">
    <location>
        <begin position="2943"/>
        <end position="2956"/>
    </location>
</feature>
<dbReference type="Pfam" id="PF05184">
    <property type="entry name" value="SapB_1"/>
    <property type="match status" value="5"/>
</dbReference>
<evidence type="ECO:0000256" key="9">
    <source>
        <dbReference type="SAM" id="SignalP"/>
    </source>
</evidence>
<evidence type="ECO:0000256" key="1">
    <source>
        <dbReference type="ARBA" id="ARBA00004613"/>
    </source>
</evidence>
<feature type="domain" description="Saposin B-type" evidence="10">
    <location>
        <begin position="778"/>
        <end position="858"/>
    </location>
</feature>
<feature type="domain" description="Saposin B-type" evidence="10">
    <location>
        <begin position="79"/>
        <end position="161"/>
    </location>
</feature>
<evidence type="ECO:0000256" key="5">
    <source>
        <dbReference type="ARBA" id="ARBA00023157"/>
    </source>
</evidence>
<feature type="domain" description="Saposin A-type" evidence="11">
    <location>
        <begin position="35"/>
        <end position="75"/>
    </location>
</feature>
<evidence type="ECO:0000259" key="11">
    <source>
        <dbReference type="PROSITE" id="PS51110"/>
    </source>
</evidence>
<dbReference type="InterPro" id="IPR008139">
    <property type="entry name" value="SaposinB_dom"/>
</dbReference>